<dbReference type="AlphaFoldDB" id="A0ABD2WP67"/>
<comment type="caution">
    <text evidence="1">The sequence shown here is derived from an EMBL/GenBank/DDBJ whole genome shotgun (WGS) entry which is preliminary data.</text>
</comment>
<name>A0ABD2WP67_9HYME</name>
<evidence type="ECO:0000313" key="2">
    <source>
        <dbReference type="Proteomes" id="UP001627154"/>
    </source>
</evidence>
<protein>
    <submittedName>
        <fullName evidence="1">Uncharacterized protein</fullName>
    </submittedName>
</protein>
<dbReference type="EMBL" id="JBJJXI010000092">
    <property type="protein sequence ID" value="KAL3394272.1"/>
    <property type="molecule type" value="Genomic_DNA"/>
</dbReference>
<organism evidence="1 2">
    <name type="scientific">Trichogramma kaykai</name>
    <dbReference type="NCBI Taxonomy" id="54128"/>
    <lineage>
        <taxon>Eukaryota</taxon>
        <taxon>Metazoa</taxon>
        <taxon>Ecdysozoa</taxon>
        <taxon>Arthropoda</taxon>
        <taxon>Hexapoda</taxon>
        <taxon>Insecta</taxon>
        <taxon>Pterygota</taxon>
        <taxon>Neoptera</taxon>
        <taxon>Endopterygota</taxon>
        <taxon>Hymenoptera</taxon>
        <taxon>Apocrita</taxon>
        <taxon>Proctotrupomorpha</taxon>
        <taxon>Chalcidoidea</taxon>
        <taxon>Trichogrammatidae</taxon>
        <taxon>Trichogramma</taxon>
    </lineage>
</organism>
<proteinExistence type="predicted"/>
<accession>A0ABD2WP67</accession>
<dbReference type="Proteomes" id="UP001627154">
    <property type="component" value="Unassembled WGS sequence"/>
</dbReference>
<gene>
    <name evidence="1" type="ORF">TKK_011300</name>
</gene>
<keyword evidence="2" id="KW-1185">Reference proteome</keyword>
<evidence type="ECO:0000313" key="1">
    <source>
        <dbReference type="EMBL" id="KAL3394272.1"/>
    </source>
</evidence>
<reference evidence="1 2" key="1">
    <citation type="journal article" date="2024" name="bioRxiv">
        <title>A reference genome for Trichogramma kaykai: A tiny desert-dwelling parasitoid wasp with competing sex-ratio distorters.</title>
        <authorList>
            <person name="Culotta J."/>
            <person name="Lindsey A.R."/>
        </authorList>
    </citation>
    <scope>NUCLEOTIDE SEQUENCE [LARGE SCALE GENOMIC DNA]</scope>
    <source>
        <strain evidence="1 2">KSX58</strain>
    </source>
</reference>
<sequence>MPDDIQTLYMYQYFSQKIHAQNSVNTSVQNQKALLLRKLPRLYAVCLGYKGLLMYSGASRARHLCRRVKLLRSTRR</sequence>